<sequence>MQVKTVILSVLISSLVMAQIQVEAKTCCPTTTARRIFDSCYGPSVPLTFCARISGCHLFPQSTTCPPEFPANRLENSADVVNEYCKLRCTSSVCGPLTTLQNSGASEIGDGAVEDCAKACSGFCTNGSTKLAVETA</sequence>
<evidence type="ECO:0000313" key="7">
    <source>
        <dbReference type="EMBL" id="VDC87807.1"/>
    </source>
</evidence>
<organism evidence="7">
    <name type="scientific">Brassica campestris</name>
    <name type="common">Field mustard</name>
    <dbReference type="NCBI Taxonomy" id="3711"/>
    <lineage>
        <taxon>Eukaryota</taxon>
        <taxon>Viridiplantae</taxon>
        <taxon>Streptophyta</taxon>
        <taxon>Embryophyta</taxon>
        <taxon>Tracheophyta</taxon>
        <taxon>Spermatophyta</taxon>
        <taxon>Magnoliopsida</taxon>
        <taxon>eudicotyledons</taxon>
        <taxon>Gunneridae</taxon>
        <taxon>Pentapetalae</taxon>
        <taxon>rosids</taxon>
        <taxon>malvids</taxon>
        <taxon>Brassicales</taxon>
        <taxon>Brassicaceae</taxon>
        <taxon>Brassiceae</taxon>
        <taxon>Brassica</taxon>
    </lineage>
</organism>
<keyword evidence="3" id="KW-0611">Plant defense</keyword>
<feature type="chain" id="PRO_5039861480" description="Acidic protein" evidence="5">
    <location>
        <begin position="19"/>
        <end position="136"/>
    </location>
</feature>
<evidence type="ECO:0000256" key="3">
    <source>
        <dbReference type="ARBA" id="ARBA00022821"/>
    </source>
</evidence>
<dbReference type="GO" id="GO:0006952">
    <property type="term" value="P:defense response"/>
    <property type="evidence" value="ECO:0007669"/>
    <property type="project" value="UniProtKB-KW"/>
</dbReference>
<evidence type="ECO:0000313" key="6">
    <source>
        <dbReference type="EMBL" id="CAG7893003.1"/>
    </source>
</evidence>
<proteinExistence type="predicted"/>
<dbReference type="InterPro" id="IPR001010">
    <property type="entry name" value="Thionin"/>
</dbReference>
<dbReference type="PANTHER" id="PTHR33920:SF8">
    <property type="entry name" value="ACIDIC PROTEIN"/>
    <property type="match status" value="1"/>
</dbReference>
<evidence type="ECO:0000256" key="4">
    <source>
        <dbReference type="ARBA" id="ARBA00023157"/>
    </source>
</evidence>
<dbReference type="EMBL" id="LR031573">
    <property type="protein sequence ID" value="VDC87807.1"/>
    <property type="molecule type" value="Genomic_DNA"/>
</dbReference>
<evidence type="ECO:0000256" key="5">
    <source>
        <dbReference type="SAM" id="SignalP"/>
    </source>
</evidence>
<dbReference type="SUPFAM" id="SSF57429">
    <property type="entry name" value="Crambin-like"/>
    <property type="match status" value="1"/>
</dbReference>
<protein>
    <recommendedName>
        <fullName evidence="8">Acidic protein</fullName>
    </recommendedName>
</protein>
<dbReference type="PROSITE" id="PS00271">
    <property type="entry name" value="THIONIN"/>
    <property type="match status" value="1"/>
</dbReference>
<dbReference type="Pfam" id="PF00321">
    <property type="entry name" value="Thionin"/>
    <property type="match status" value="1"/>
</dbReference>
<reference evidence="7" key="1">
    <citation type="submission" date="2018-11" db="EMBL/GenBank/DDBJ databases">
        <authorList>
            <consortium name="Genoscope - CEA"/>
            <person name="William W."/>
        </authorList>
    </citation>
    <scope>NUCLEOTIDE SEQUENCE</scope>
</reference>
<keyword evidence="4" id="KW-1015">Disulfide bond</keyword>
<dbReference type="Gene3D" id="3.30.1350.10">
    <property type="entry name" value="Thionin-like"/>
    <property type="match status" value="1"/>
</dbReference>
<feature type="signal peptide" evidence="5">
    <location>
        <begin position="1"/>
        <end position="18"/>
    </location>
</feature>
<dbReference type="Proteomes" id="UP000694005">
    <property type="component" value="Chromosome A02"/>
</dbReference>
<evidence type="ECO:0000256" key="2">
    <source>
        <dbReference type="ARBA" id="ARBA00022525"/>
    </source>
</evidence>
<comment type="subcellular location">
    <subcellularLocation>
        <location evidence="1">Secreted</location>
    </subcellularLocation>
</comment>
<keyword evidence="2" id="KW-0964">Secreted</keyword>
<dbReference type="GO" id="GO:0005576">
    <property type="term" value="C:extracellular region"/>
    <property type="evidence" value="ECO:0007669"/>
    <property type="project" value="UniProtKB-SubCell"/>
</dbReference>
<dbReference type="AlphaFoldDB" id="A0A3P6A6Z0"/>
<dbReference type="InterPro" id="IPR036391">
    <property type="entry name" value="Thionin-like_sf"/>
</dbReference>
<evidence type="ECO:0000256" key="1">
    <source>
        <dbReference type="ARBA" id="ARBA00004613"/>
    </source>
</evidence>
<dbReference type="PANTHER" id="PTHR33920">
    <property type="entry name" value="THIONIN-2.1-RELATED"/>
    <property type="match status" value="1"/>
</dbReference>
<dbReference type="EMBL" id="LS974618">
    <property type="protein sequence ID" value="CAG7893003.1"/>
    <property type="molecule type" value="Genomic_DNA"/>
</dbReference>
<evidence type="ECO:0008006" key="8">
    <source>
        <dbReference type="Google" id="ProtNLM"/>
    </source>
</evidence>
<dbReference type="Gramene" id="A02p19550.2_BraZ1">
    <property type="protein sequence ID" value="A02p19550.2_BraZ1.CDS"/>
    <property type="gene ID" value="A02g19550.2_BraZ1"/>
</dbReference>
<keyword evidence="5" id="KW-0732">Signal</keyword>
<name>A0A3P6A6Z0_BRACM</name>
<gene>
    <name evidence="7" type="ORF">BRAA02T06505Z</name>
    <name evidence="6" type="ORF">BRAPAZ1V2_A02P19550.2</name>
</gene>
<dbReference type="SMR" id="A0A3P6A6Z0"/>
<accession>A0A3P6A6Z0</accession>